<dbReference type="CDD" id="cd00564">
    <property type="entry name" value="TMP_TenI"/>
    <property type="match status" value="1"/>
</dbReference>
<dbReference type="InterPro" id="IPR013785">
    <property type="entry name" value="Aldolase_TIM"/>
</dbReference>
<dbReference type="GO" id="GO:0005737">
    <property type="term" value="C:cytoplasm"/>
    <property type="evidence" value="ECO:0007669"/>
    <property type="project" value="TreeGrafter"/>
</dbReference>
<dbReference type="AlphaFoldDB" id="A0A9J6QW08"/>
<dbReference type="Pfam" id="PF02581">
    <property type="entry name" value="TMP-TENI"/>
    <property type="match status" value="1"/>
</dbReference>
<evidence type="ECO:0000313" key="4">
    <source>
        <dbReference type="EMBL" id="MCU7379827.1"/>
    </source>
</evidence>
<sequence>MSMFKRIAISNRSLCPRPLWEQAALLGGRIDALILREKDLKEWEYEGLALKVQQVCQRQGICLICHTFVQAARKIGCDAIHLPLALLLENQGLLDDFALIGASVHSLEEAKAAQGAGAHYVTAGNIFETDCKPGLPGKGTDFLRALCRETQLEVYALGGITDDNEAEILRTGASGACRMSGYMK</sequence>
<organism evidence="4 5">
    <name type="scientific">Hominibacterium faecale</name>
    <dbReference type="NCBI Taxonomy" id="2839743"/>
    <lineage>
        <taxon>Bacteria</taxon>
        <taxon>Bacillati</taxon>
        <taxon>Bacillota</taxon>
        <taxon>Clostridia</taxon>
        <taxon>Peptostreptococcales</taxon>
        <taxon>Anaerovoracaceae</taxon>
        <taxon>Hominibacterium</taxon>
    </lineage>
</organism>
<dbReference type="PANTHER" id="PTHR20857">
    <property type="entry name" value="THIAMINE-PHOSPHATE PYROPHOSPHORYLASE"/>
    <property type="match status" value="1"/>
</dbReference>
<proteinExistence type="predicted"/>
<dbReference type="InterPro" id="IPR036206">
    <property type="entry name" value="ThiamineP_synth_sf"/>
</dbReference>
<keyword evidence="2" id="KW-0784">Thiamine biosynthesis</keyword>
<dbReference type="InterPro" id="IPR022998">
    <property type="entry name" value="ThiamineP_synth_TenI"/>
</dbReference>
<dbReference type="PANTHER" id="PTHR20857:SF15">
    <property type="entry name" value="THIAMINE-PHOSPHATE SYNTHASE"/>
    <property type="match status" value="1"/>
</dbReference>
<dbReference type="GO" id="GO:0009228">
    <property type="term" value="P:thiamine biosynthetic process"/>
    <property type="evidence" value="ECO:0007669"/>
    <property type="project" value="UniProtKB-KW"/>
</dbReference>
<evidence type="ECO:0000259" key="3">
    <source>
        <dbReference type="Pfam" id="PF02581"/>
    </source>
</evidence>
<comment type="pathway">
    <text evidence="1">Cofactor biosynthesis; thiamine diphosphate biosynthesis.</text>
</comment>
<evidence type="ECO:0000256" key="1">
    <source>
        <dbReference type="ARBA" id="ARBA00004948"/>
    </source>
</evidence>
<dbReference type="EMBL" id="JAOSHN010000006">
    <property type="protein sequence ID" value="MCU7379827.1"/>
    <property type="molecule type" value="Genomic_DNA"/>
</dbReference>
<comment type="caution">
    <text evidence="4">The sequence shown here is derived from an EMBL/GenBank/DDBJ whole genome shotgun (WGS) entry which is preliminary data.</text>
</comment>
<evidence type="ECO:0000313" key="5">
    <source>
        <dbReference type="Proteomes" id="UP001065549"/>
    </source>
</evidence>
<evidence type="ECO:0000256" key="2">
    <source>
        <dbReference type="ARBA" id="ARBA00022977"/>
    </source>
</evidence>
<name>A0A9J6QW08_9FIRM</name>
<dbReference type="GO" id="GO:0004789">
    <property type="term" value="F:thiamine-phosphate diphosphorylase activity"/>
    <property type="evidence" value="ECO:0007669"/>
    <property type="project" value="TreeGrafter"/>
</dbReference>
<dbReference type="SUPFAM" id="SSF51391">
    <property type="entry name" value="Thiamin phosphate synthase"/>
    <property type="match status" value="1"/>
</dbReference>
<reference evidence="4" key="1">
    <citation type="submission" date="2022-09" db="EMBL/GenBank/DDBJ databases">
        <title>Culturomic study of gut microbiota in children with autism spectrum disorder.</title>
        <authorList>
            <person name="Efimov B.A."/>
            <person name="Chaplin A.V."/>
            <person name="Sokolova S.R."/>
            <person name="Pikina A.P."/>
            <person name="Korzhanova M."/>
            <person name="Belova V."/>
            <person name="Korostin D."/>
        </authorList>
    </citation>
    <scope>NUCLEOTIDE SEQUENCE</scope>
    <source>
        <strain evidence="4">ASD5510</strain>
    </source>
</reference>
<keyword evidence="5" id="KW-1185">Reference proteome</keyword>
<feature type="domain" description="Thiamine phosphate synthase/TenI" evidence="3">
    <location>
        <begin position="20"/>
        <end position="180"/>
    </location>
</feature>
<dbReference type="RefSeq" id="WP_253020855.1">
    <property type="nucleotide sequence ID" value="NZ_JAOSHN010000006.1"/>
</dbReference>
<dbReference type="Gene3D" id="3.20.20.70">
    <property type="entry name" value="Aldolase class I"/>
    <property type="match status" value="1"/>
</dbReference>
<protein>
    <submittedName>
        <fullName evidence="4">Thiamine phosphate synthase</fullName>
    </submittedName>
</protein>
<accession>A0A9J6QW08</accession>
<gene>
    <name evidence="4" type="ORF">OBO34_15890</name>
</gene>
<dbReference type="Proteomes" id="UP001065549">
    <property type="component" value="Unassembled WGS sequence"/>
</dbReference>